<evidence type="ECO:0000256" key="1">
    <source>
        <dbReference type="ARBA" id="ARBA00023172"/>
    </source>
</evidence>
<dbReference type="SUPFAM" id="SSF56349">
    <property type="entry name" value="DNA breaking-rejoining enzymes"/>
    <property type="match status" value="1"/>
</dbReference>
<name>A0ABS3UMJ3_9ACTN</name>
<dbReference type="PROSITE" id="PS51898">
    <property type="entry name" value="TYR_RECOMBINASE"/>
    <property type="match status" value="1"/>
</dbReference>
<evidence type="ECO:0000313" key="3">
    <source>
        <dbReference type="EMBL" id="MBO3739999.1"/>
    </source>
</evidence>
<dbReference type="PANTHER" id="PTHR30349">
    <property type="entry name" value="PHAGE INTEGRASE-RELATED"/>
    <property type="match status" value="1"/>
</dbReference>
<dbReference type="InterPro" id="IPR011010">
    <property type="entry name" value="DNA_brk_join_enz"/>
</dbReference>
<accession>A0ABS3UMJ3</accession>
<dbReference type="InterPro" id="IPR002104">
    <property type="entry name" value="Integrase_catalytic"/>
</dbReference>
<dbReference type="Gene3D" id="1.10.443.10">
    <property type="entry name" value="Intergrase catalytic core"/>
    <property type="match status" value="1"/>
</dbReference>
<comment type="caution">
    <text evidence="3">The sequence shown here is derived from an EMBL/GenBank/DDBJ whole genome shotgun (WGS) entry which is preliminary data.</text>
</comment>
<evidence type="ECO:0000259" key="2">
    <source>
        <dbReference type="PROSITE" id="PS51898"/>
    </source>
</evidence>
<keyword evidence="4" id="KW-1185">Reference proteome</keyword>
<dbReference type="InterPro" id="IPR050090">
    <property type="entry name" value="Tyrosine_recombinase_XerCD"/>
</dbReference>
<protein>
    <submittedName>
        <fullName evidence="3">Tyrosine-type recombinase/integrase</fullName>
    </submittedName>
</protein>
<proteinExistence type="predicted"/>
<feature type="domain" description="Tyr recombinase" evidence="2">
    <location>
        <begin position="240"/>
        <end position="460"/>
    </location>
</feature>
<dbReference type="EMBL" id="JAGFNS010000013">
    <property type="protein sequence ID" value="MBO3739999.1"/>
    <property type="molecule type" value="Genomic_DNA"/>
</dbReference>
<keyword evidence="1" id="KW-0233">DNA recombination</keyword>
<dbReference type="InterPro" id="IPR013762">
    <property type="entry name" value="Integrase-like_cat_sf"/>
</dbReference>
<gene>
    <name evidence="3" type="ORF">J5X75_21060</name>
</gene>
<dbReference type="Proteomes" id="UP000679690">
    <property type="component" value="Unassembled WGS sequence"/>
</dbReference>
<dbReference type="RefSeq" id="WP_208469126.1">
    <property type="nucleotide sequence ID" value="NZ_JAGFNS010000013.1"/>
</dbReference>
<evidence type="ECO:0000313" key="4">
    <source>
        <dbReference type="Proteomes" id="UP000679690"/>
    </source>
</evidence>
<dbReference type="PANTHER" id="PTHR30349:SF64">
    <property type="entry name" value="PROPHAGE INTEGRASE INTD-RELATED"/>
    <property type="match status" value="1"/>
</dbReference>
<organism evidence="3 4">
    <name type="scientific">Actinoplanes flavus</name>
    <dbReference type="NCBI Taxonomy" id="2820290"/>
    <lineage>
        <taxon>Bacteria</taxon>
        <taxon>Bacillati</taxon>
        <taxon>Actinomycetota</taxon>
        <taxon>Actinomycetes</taxon>
        <taxon>Micromonosporales</taxon>
        <taxon>Micromonosporaceae</taxon>
        <taxon>Actinoplanes</taxon>
    </lineage>
</organism>
<reference evidence="3 4" key="1">
    <citation type="submission" date="2021-03" db="EMBL/GenBank/DDBJ databases">
        <title>Actinoplanes flavus sp. nov., a novel actinomycete isolated from Coconut Palm rhizosphere soil.</title>
        <authorList>
            <person name="Luo X."/>
        </authorList>
    </citation>
    <scope>NUCLEOTIDE SEQUENCE [LARGE SCALE GENOMIC DNA]</scope>
    <source>
        <strain evidence="3 4">NEAU-H7</strain>
    </source>
</reference>
<sequence length="475" mass="52290">MKTSYDVQIFSIEERKYAPANGGKPRVSHRVRWRVAGQKFGDTFHTKALAESFRSRLITHQREGTAFDTTSGLPEPMARELSRQNWFQHAIAYAEMKWPHVAAKHRKGIAETLAGVTVALVQGRRGAPSDALLRRALITYVFNKPRHTAGPPPAELASAVSWLEDNPVNLGDLAEPATVRKVLDSLALKLDGTAAAASTVGRKKAVFSGALRYAVELGHLSGHPMDRVKWMAPKKAEEVDRTVVANPEQARRLLKAVRETTPEMEAFFGTMYYAGLRPEEVLNLHDLHYERPRESGGWGWLHLGGAAVEVGEAWTDTGESIEYRALKHRGEKDTRDVPAEPELCALLDQHIKKYPPGKDGRLFVTRRGPGGMYRPSNGKPVTANARHTAWRKAREKGLTPAELAAGVAPVPYSLRHACLSGWLNAGVSAALVATWAGHSIAVLLKIYAKCLYGEQEAALRRIEAFRQGYAAPEAA</sequence>